<name>A0A6V7QR08_ANACO</name>
<organism evidence="3">
    <name type="scientific">Ananas comosus var. bracteatus</name>
    <name type="common">red pineapple</name>
    <dbReference type="NCBI Taxonomy" id="296719"/>
    <lineage>
        <taxon>Eukaryota</taxon>
        <taxon>Viridiplantae</taxon>
        <taxon>Streptophyta</taxon>
        <taxon>Embryophyta</taxon>
        <taxon>Tracheophyta</taxon>
        <taxon>Spermatophyta</taxon>
        <taxon>Magnoliopsida</taxon>
        <taxon>Liliopsida</taxon>
        <taxon>Poales</taxon>
        <taxon>Bromeliaceae</taxon>
        <taxon>Bromelioideae</taxon>
        <taxon>Ananas</taxon>
    </lineage>
</organism>
<dbReference type="Gene3D" id="2.40.40.10">
    <property type="entry name" value="RlpA-like domain"/>
    <property type="match status" value="1"/>
</dbReference>
<keyword evidence="1" id="KW-0732">Signal</keyword>
<dbReference type="InterPro" id="IPR009009">
    <property type="entry name" value="RlpA-like_DPBB"/>
</dbReference>
<dbReference type="SUPFAM" id="SSF50685">
    <property type="entry name" value="Barwin-like endoglucanases"/>
    <property type="match status" value="1"/>
</dbReference>
<protein>
    <recommendedName>
        <fullName evidence="2">Expansin-like EG45 domain-containing protein</fullName>
    </recommendedName>
</protein>
<evidence type="ECO:0000259" key="2">
    <source>
        <dbReference type="PROSITE" id="PS50842"/>
    </source>
</evidence>
<dbReference type="InterPro" id="IPR007112">
    <property type="entry name" value="Expansin/allergen_DPBB_dom"/>
</dbReference>
<dbReference type="InterPro" id="IPR036908">
    <property type="entry name" value="RlpA-like_sf"/>
</dbReference>
<dbReference type="Pfam" id="PF03330">
    <property type="entry name" value="DPBB_1"/>
    <property type="match status" value="1"/>
</dbReference>
<dbReference type="EMBL" id="CAJEUB010000001">
    <property type="protein sequence ID" value="CAD1845185.1"/>
    <property type="molecule type" value="Genomic_DNA"/>
</dbReference>
<gene>
    <name evidence="3" type="ORF">CB5_LOCUS28396</name>
</gene>
<evidence type="ECO:0000313" key="3">
    <source>
        <dbReference type="EMBL" id="CAD1845185.1"/>
    </source>
</evidence>
<sequence length="133" mass="14414">MRLFAIMLALLSLQWFEGRVLVSADVATATSYGPPYTPTKCNGNREDQFPPNNMFAAVCDGLWNNGAACGRKYMVRCLSGSNRPCKEGVSIVVEVVDKCSQNPCPANLLLSGEAFDAISQSTSGKINVEYIQI</sequence>
<dbReference type="PANTHER" id="PTHR47480">
    <property type="entry name" value="EG45-LIKE DOMAIN CONTAINING PROTEIN"/>
    <property type="match status" value="1"/>
</dbReference>
<reference evidence="3" key="1">
    <citation type="submission" date="2020-07" db="EMBL/GenBank/DDBJ databases">
        <authorList>
            <person name="Lin J."/>
        </authorList>
    </citation>
    <scope>NUCLEOTIDE SEQUENCE</scope>
</reference>
<feature type="chain" id="PRO_5027943028" description="Expansin-like EG45 domain-containing protein" evidence="1">
    <location>
        <begin position="19"/>
        <end position="133"/>
    </location>
</feature>
<dbReference type="SMART" id="SM00837">
    <property type="entry name" value="DPBB_1"/>
    <property type="match status" value="1"/>
</dbReference>
<proteinExistence type="predicted"/>
<feature type="domain" description="Expansin-like EG45" evidence="2">
    <location>
        <begin position="27"/>
        <end position="133"/>
    </location>
</feature>
<dbReference type="PROSITE" id="PS50842">
    <property type="entry name" value="EXPANSIN_EG45"/>
    <property type="match status" value="1"/>
</dbReference>
<accession>A0A6V7QR08</accession>
<evidence type="ECO:0000256" key="1">
    <source>
        <dbReference type="SAM" id="SignalP"/>
    </source>
</evidence>
<dbReference type="PANTHER" id="PTHR47480:SF5">
    <property type="entry name" value="EG45-LIKE DOMAIN CONTAINING PROTEIN"/>
    <property type="match status" value="1"/>
</dbReference>
<feature type="signal peptide" evidence="1">
    <location>
        <begin position="1"/>
        <end position="18"/>
    </location>
</feature>
<dbReference type="CDD" id="cd22269">
    <property type="entry name" value="DPBB_EG45-like"/>
    <property type="match status" value="1"/>
</dbReference>
<dbReference type="AlphaFoldDB" id="A0A6V7QR08"/>